<keyword evidence="3" id="KW-1185">Reference proteome</keyword>
<organism evidence="2 3">
    <name type="scientific">Marasmiellus scandens</name>
    <dbReference type="NCBI Taxonomy" id="2682957"/>
    <lineage>
        <taxon>Eukaryota</taxon>
        <taxon>Fungi</taxon>
        <taxon>Dikarya</taxon>
        <taxon>Basidiomycota</taxon>
        <taxon>Agaricomycotina</taxon>
        <taxon>Agaricomycetes</taxon>
        <taxon>Agaricomycetidae</taxon>
        <taxon>Agaricales</taxon>
        <taxon>Marasmiineae</taxon>
        <taxon>Omphalotaceae</taxon>
        <taxon>Marasmiellus</taxon>
    </lineage>
</organism>
<reference evidence="2 3" key="1">
    <citation type="submission" date="2024-01" db="EMBL/GenBank/DDBJ databases">
        <title>A draft genome for the cacao thread blight pathogen Marasmiellus scandens.</title>
        <authorList>
            <person name="Baruah I.K."/>
            <person name="Leung J."/>
            <person name="Bukari Y."/>
            <person name="Amoako-Attah I."/>
            <person name="Meinhardt L.W."/>
            <person name="Bailey B.A."/>
            <person name="Cohen S.P."/>
        </authorList>
    </citation>
    <scope>NUCLEOTIDE SEQUENCE [LARGE SCALE GENOMIC DNA]</scope>
    <source>
        <strain evidence="2 3">GH-19</strain>
    </source>
</reference>
<dbReference type="EMBL" id="JBANRG010000126">
    <property type="protein sequence ID" value="KAK7434335.1"/>
    <property type="molecule type" value="Genomic_DNA"/>
</dbReference>
<dbReference type="Proteomes" id="UP001498398">
    <property type="component" value="Unassembled WGS sequence"/>
</dbReference>
<proteinExistence type="predicted"/>
<dbReference type="InterPro" id="IPR041457">
    <property type="entry name" value="CxC2_KDZ-assoc"/>
</dbReference>
<name>A0ABR1IJI2_9AGAR</name>
<gene>
    <name evidence="2" type="ORF">VKT23_020242</name>
</gene>
<evidence type="ECO:0000313" key="3">
    <source>
        <dbReference type="Proteomes" id="UP001498398"/>
    </source>
</evidence>
<evidence type="ECO:0000313" key="2">
    <source>
        <dbReference type="EMBL" id="KAK7434335.1"/>
    </source>
</evidence>
<protein>
    <recommendedName>
        <fullName evidence="1">CxC2-like cysteine cluster KDZ transposase-associated domain-containing protein</fullName>
    </recommendedName>
</protein>
<evidence type="ECO:0000259" key="1">
    <source>
        <dbReference type="Pfam" id="PF18803"/>
    </source>
</evidence>
<comment type="caution">
    <text evidence="2">The sequence shown here is derived from an EMBL/GenBank/DDBJ whole genome shotgun (WGS) entry which is preliminary data.</text>
</comment>
<sequence>MSKKRKLDNAFGWYQEEVSTATTFFVSDDQRRLNSRLEIDDEDPAHASSEYGSVINEDKREHSFEVEDDFNPQDFDFDATDNPFSYSWGEESIYRSDVRLQHLVSTQQDDSAHVFISRRSNLHSDNPSRAWLAFRQEYLDELLWVEGRRGLGGECSRCKVSDPKYRCADEECVLAGMMCKECMVSAHQMHPLHWIEYWNGIWFEPETLKNLGLVVQLGHKPGDFCVFYTSAHSDFTVIHTNSIHEVSVRFCGCDGFTEHRKQLLQTLWYPATPVNPQTATTFSCLRQFQHLNCHGKLPAYDYYHCLEIMTQSRQRRRPNDRYYAFLQSIFQWRHLKMCKRAGRGHSLSGLEGTAQGELALDCPACPNPGKNIPDDWRNVPPELAYVIVFILMDNV</sequence>
<feature type="domain" description="CxC2-like cysteine cluster KDZ transposase-associated" evidence="1">
    <location>
        <begin position="208"/>
        <end position="312"/>
    </location>
</feature>
<dbReference type="Pfam" id="PF18803">
    <property type="entry name" value="CxC2"/>
    <property type="match status" value="1"/>
</dbReference>
<accession>A0ABR1IJI2</accession>